<keyword evidence="6" id="KW-0805">Transcription regulation</keyword>
<evidence type="ECO:0000256" key="7">
    <source>
        <dbReference type="ARBA" id="ARBA00023163"/>
    </source>
</evidence>
<feature type="domain" description="C2H2-type" evidence="11">
    <location>
        <begin position="384"/>
        <end position="411"/>
    </location>
</feature>
<keyword evidence="2 10" id="KW-0479">Metal-binding</keyword>
<evidence type="ECO:0000313" key="13">
    <source>
        <dbReference type="EnsemblMetazoa" id="AALFPA23_019121.P28143"/>
    </source>
</evidence>
<feature type="binding site" evidence="10">
    <location>
        <position position="24"/>
    </location>
    <ligand>
        <name>Zn(2+)</name>
        <dbReference type="ChEBI" id="CHEBI:29105"/>
    </ligand>
</feature>
<protein>
    <recommendedName>
        <fullName evidence="15">C2h2-type zn-finger protein</fullName>
    </recommendedName>
</protein>
<feature type="binding site" evidence="10">
    <location>
        <position position="71"/>
    </location>
    <ligand>
        <name>Zn(2+)</name>
        <dbReference type="ChEBI" id="CHEBI:29105"/>
    </ligand>
</feature>
<keyword evidence="3" id="KW-0677">Repeat</keyword>
<feature type="binding site" evidence="10">
    <location>
        <position position="68"/>
    </location>
    <ligand>
        <name>Zn(2+)</name>
        <dbReference type="ChEBI" id="CHEBI:29105"/>
    </ligand>
</feature>
<evidence type="ECO:0000256" key="9">
    <source>
        <dbReference type="PROSITE-ProRule" id="PRU00042"/>
    </source>
</evidence>
<dbReference type="EnsemblMetazoa" id="AALFPA23_019121.R28143">
    <property type="protein sequence ID" value="AALFPA23_019121.P28143"/>
    <property type="gene ID" value="AALFPA23_019121"/>
</dbReference>
<dbReference type="Proteomes" id="UP000069940">
    <property type="component" value="Unassembled WGS sequence"/>
</dbReference>
<keyword evidence="4 9" id="KW-0863">Zinc-finger</keyword>
<dbReference type="PROSITE" id="PS00028">
    <property type="entry name" value="ZINC_FINGER_C2H2_1"/>
    <property type="match status" value="8"/>
</dbReference>
<dbReference type="InterPro" id="IPR059059">
    <property type="entry name" value="Znf-C2H2_7th_ZNF462"/>
</dbReference>
<dbReference type="PROSITE" id="PS50157">
    <property type="entry name" value="ZINC_FINGER_C2H2_2"/>
    <property type="match status" value="7"/>
</dbReference>
<evidence type="ECO:0000259" key="11">
    <source>
        <dbReference type="PROSITE" id="PS50157"/>
    </source>
</evidence>
<evidence type="ECO:0000256" key="5">
    <source>
        <dbReference type="ARBA" id="ARBA00022833"/>
    </source>
</evidence>
<evidence type="ECO:0000313" key="14">
    <source>
        <dbReference type="Proteomes" id="UP000069940"/>
    </source>
</evidence>
<sequence length="546" mass="63464">MNHMLNHFKIEVPEPPLAESGSYCQFCYSAENLTPILPASNDSQRHIVALLDTLINVKLNMEKPSAICKLCITKISEFDYFRSKCSIYSNAIEQSHYNEYQNAPSEYIKSESVLETFERSNVIEQKEPNNDVVDIPKKDSVRVSNTKPSSNNKPQFIKTGRTGPLMRKLNKLRGIKSNTSKKIVSEHIDYRCRICLQFFIDKESMSFHLRNHIDSHNVRCMNCSKTFYTLQGLMAHAMRSYILTTFSCQHCDVLFKTKEELFAHELYCEQDKSKYQTVETAKAYQCSKCPKSYDSRLRLQAHLPLHDVKIVCDKCGTDFSSEKKLKNHNERYHSKGADKIASVVKCELCHRTFVDASAYRSHLTGLHQIKDDHLSRKLDDDRLYECDHCGKRFWSINTIRYHVLVHRHYRDCDQCSESYRSRQKLRDHKLAAHPVQCPFCPKTFFSKTSCRSHASKKHGMVQIKLLATDGNVTYEWRRLVFKCASCEQDYEYFRELSDHNKKMHPGVKIQIKCCFCERHISSSRIGYLGHVTGNCGQTPKKVKAWH</sequence>
<dbReference type="InterPro" id="IPR013087">
    <property type="entry name" value="Znf_C2H2_type"/>
</dbReference>
<name>A0ABM1ZJQ4_AEDAL</name>
<feature type="domain" description="C2H2-type" evidence="11">
    <location>
        <begin position="481"/>
        <end position="509"/>
    </location>
</feature>
<feature type="domain" description="C2H2-type" evidence="11">
    <location>
        <begin position="190"/>
        <end position="217"/>
    </location>
</feature>
<evidence type="ECO:0000256" key="6">
    <source>
        <dbReference type="ARBA" id="ARBA00023015"/>
    </source>
</evidence>
<evidence type="ECO:0000256" key="1">
    <source>
        <dbReference type="ARBA" id="ARBA00004123"/>
    </source>
</evidence>
<accession>A0ABM1ZJQ4</accession>
<dbReference type="PANTHER" id="PTHR47772:SF13">
    <property type="entry name" value="GASTRULA ZINC FINGER PROTEIN XLCGF49.1-LIKE-RELATED"/>
    <property type="match status" value="1"/>
</dbReference>
<feature type="domain" description="C2H2-type" evidence="11">
    <location>
        <begin position="284"/>
        <end position="306"/>
    </location>
</feature>
<feature type="binding site" evidence="10">
    <location>
        <position position="27"/>
    </location>
    <ligand>
        <name>Zn(2+)</name>
        <dbReference type="ChEBI" id="CHEBI:29105"/>
    </ligand>
</feature>
<comment type="subcellular location">
    <subcellularLocation>
        <location evidence="1">Nucleus</location>
    </subcellularLocation>
</comment>
<dbReference type="InterPro" id="IPR036236">
    <property type="entry name" value="Znf_C2H2_sf"/>
</dbReference>
<dbReference type="RefSeq" id="XP_019554995.3">
    <property type="nucleotide sequence ID" value="XM_019699450.3"/>
</dbReference>
<keyword evidence="7" id="KW-0804">Transcription</keyword>
<dbReference type="InterPro" id="IPR050636">
    <property type="entry name" value="C2H2-ZF_domain-containing"/>
</dbReference>
<dbReference type="Gene3D" id="3.30.160.60">
    <property type="entry name" value="Classic Zinc Finger"/>
    <property type="match status" value="4"/>
</dbReference>
<keyword evidence="5 10" id="KW-0862">Zinc</keyword>
<dbReference type="InterPro" id="IPR012934">
    <property type="entry name" value="Znf_AD"/>
</dbReference>
<dbReference type="GeneID" id="109424351"/>
<proteinExistence type="predicted"/>
<keyword evidence="14" id="KW-1185">Reference proteome</keyword>
<reference evidence="14" key="1">
    <citation type="journal article" date="2015" name="Proc. Natl. Acad. Sci. U.S.A.">
        <title>Genome sequence of the Asian Tiger mosquito, Aedes albopictus, reveals insights into its biology, genetics, and evolution.</title>
        <authorList>
            <person name="Chen X.G."/>
            <person name="Jiang X."/>
            <person name="Gu J."/>
            <person name="Xu M."/>
            <person name="Wu Y."/>
            <person name="Deng Y."/>
            <person name="Zhang C."/>
            <person name="Bonizzoni M."/>
            <person name="Dermauw W."/>
            <person name="Vontas J."/>
            <person name="Armbruster P."/>
            <person name="Huang X."/>
            <person name="Yang Y."/>
            <person name="Zhang H."/>
            <person name="He W."/>
            <person name="Peng H."/>
            <person name="Liu Y."/>
            <person name="Wu K."/>
            <person name="Chen J."/>
            <person name="Lirakis M."/>
            <person name="Topalis P."/>
            <person name="Van Leeuwen T."/>
            <person name="Hall A.B."/>
            <person name="Jiang X."/>
            <person name="Thorpe C."/>
            <person name="Mueller R.L."/>
            <person name="Sun C."/>
            <person name="Waterhouse R.M."/>
            <person name="Yan G."/>
            <person name="Tu Z.J."/>
            <person name="Fang X."/>
            <person name="James A.A."/>
        </authorList>
    </citation>
    <scope>NUCLEOTIDE SEQUENCE [LARGE SCALE GENOMIC DNA]</scope>
    <source>
        <strain evidence="14">Foshan</strain>
    </source>
</reference>
<evidence type="ECO:0000256" key="8">
    <source>
        <dbReference type="ARBA" id="ARBA00023242"/>
    </source>
</evidence>
<dbReference type="PROSITE" id="PS51915">
    <property type="entry name" value="ZAD"/>
    <property type="match status" value="1"/>
</dbReference>
<evidence type="ECO:0000256" key="2">
    <source>
        <dbReference type="ARBA" id="ARBA00022723"/>
    </source>
</evidence>
<evidence type="ECO:0000256" key="10">
    <source>
        <dbReference type="PROSITE-ProRule" id="PRU01263"/>
    </source>
</evidence>
<evidence type="ECO:0000256" key="4">
    <source>
        <dbReference type="ARBA" id="ARBA00022771"/>
    </source>
</evidence>
<reference evidence="13" key="2">
    <citation type="submission" date="2025-05" db="UniProtKB">
        <authorList>
            <consortium name="EnsemblMetazoa"/>
        </authorList>
    </citation>
    <scope>IDENTIFICATION</scope>
    <source>
        <strain evidence="13">Foshan</strain>
    </source>
</reference>
<dbReference type="SUPFAM" id="SSF57667">
    <property type="entry name" value="beta-beta-alpha zinc fingers"/>
    <property type="match status" value="3"/>
</dbReference>
<evidence type="ECO:0000256" key="3">
    <source>
        <dbReference type="ARBA" id="ARBA00022737"/>
    </source>
</evidence>
<feature type="domain" description="ZAD" evidence="12">
    <location>
        <begin position="22"/>
        <end position="95"/>
    </location>
</feature>
<feature type="domain" description="C2H2-type" evidence="11">
    <location>
        <begin position="310"/>
        <end position="338"/>
    </location>
</feature>
<keyword evidence="8" id="KW-0539">Nucleus</keyword>
<dbReference type="Gene3D" id="3.40.1800.20">
    <property type="match status" value="1"/>
</dbReference>
<dbReference type="PANTHER" id="PTHR47772">
    <property type="entry name" value="ZINC FINGER PROTEIN 200"/>
    <property type="match status" value="1"/>
</dbReference>
<dbReference type="Pfam" id="PF00096">
    <property type="entry name" value="zf-C2H2"/>
    <property type="match status" value="1"/>
</dbReference>
<organism evidence="13 14">
    <name type="scientific">Aedes albopictus</name>
    <name type="common">Asian tiger mosquito</name>
    <name type="synonym">Stegomyia albopicta</name>
    <dbReference type="NCBI Taxonomy" id="7160"/>
    <lineage>
        <taxon>Eukaryota</taxon>
        <taxon>Metazoa</taxon>
        <taxon>Ecdysozoa</taxon>
        <taxon>Arthropoda</taxon>
        <taxon>Hexapoda</taxon>
        <taxon>Insecta</taxon>
        <taxon>Pterygota</taxon>
        <taxon>Neoptera</taxon>
        <taxon>Endopterygota</taxon>
        <taxon>Diptera</taxon>
        <taxon>Nematocera</taxon>
        <taxon>Culicoidea</taxon>
        <taxon>Culicidae</taxon>
        <taxon>Culicinae</taxon>
        <taxon>Aedini</taxon>
        <taxon>Aedes</taxon>
        <taxon>Stegomyia</taxon>
    </lineage>
</organism>
<feature type="domain" description="C2H2-type" evidence="11">
    <location>
        <begin position="410"/>
        <end position="438"/>
    </location>
</feature>
<dbReference type="SMART" id="SM00355">
    <property type="entry name" value="ZnF_C2H2"/>
    <property type="match status" value="10"/>
</dbReference>
<dbReference type="Pfam" id="PF23225">
    <property type="entry name" value="zf-C2H2_7th_ZNF462"/>
    <property type="match status" value="1"/>
</dbReference>
<evidence type="ECO:0008006" key="15">
    <source>
        <dbReference type="Google" id="ProtNLM"/>
    </source>
</evidence>
<feature type="domain" description="C2H2-type" evidence="11">
    <location>
        <begin position="344"/>
        <end position="372"/>
    </location>
</feature>
<evidence type="ECO:0000259" key="12">
    <source>
        <dbReference type="PROSITE" id="PS51915"/>
    </source>
</evidence>